<name>A0ABW1CXP6_9ACTN</name>
<feature type="domain" description="MDMPI C-terminal" evidence="1">
    <location>
        <begin position="174"/>
        <end position="267"/>
    </location>
</feature>
<keyword evidence="4" id="KW-1185">Reference proteome</keyword>
<dbReference type="PANTHER" id="PTHR40758:SF1">
    <property type="entry name" value="CONSERVED PROTEIN"/>
    <property type="match status" value="1"/>
</dbReference>
<gene>
    <name evidence="3" type="ORF">ACFPZ3_42530</name>
</gene>
<evidence type="ECO:0000259" key="1">
    <source>
        <dbReference type="Pfam" id="PF07398"/>
    </source>
</evidence>
<dbReference type="InterPro" id="IPR017517">
    <property type="entry name" value="Maleyloyr_isom"/>
</dbReference>
<protein>
    <submittedName>
        <fullName evidence="3">Maleylpyruvate isomerase family mycothiol-dependent enzyme</fullName>
    </submittedName>
</protein>
<feature type="domain" description="Mycothiol-dependent maleylpyruvate isomerase metal-binding" evidence="2">
    <location>
        <begin position="25"/>
        <end position="161"/>
    </location>
</feature>
<comment type="caution">
    <text evidence="3">The sequence shown here is derived from an EMBL/GenBank/DDBJ whole genome shotgun (WGS) entry which is preliminary data.</text>
</comment>
<dbReference type="EMBL" id="JBHSPA010000055">
    <property type="protein sequence ID" value="MFC5830574.1"/>
    <property type="molecule type" value="Genomic_DNA"/>
</dbReference>
<evidence type="ECO:0000313" key="3">
    <source>
        <dbReference type="EMBL" id="MFC5830574.1"/>
    </source>
</evidence>
<dbReference type="InterPro" id="IPR034660">
    <property type="entry name" value="DinB/YfiT-like"/>
</dbReference>
<dbReference type="InterPro" id="IPR024344">
    <property type="entry name" value="MDMPI_metal-binding"/>
</dbReference>
<dbReference type="RefSeq" id="WP_379520050.1">
    <property type="nucleotide sequence ID" value="NZ_JBHSPA010000055.1"/>
</dbReference>
<proteinExistence type="predicted"/>
<dbReference type="InterPro" id="IPR010872">
    <property type="entry name" value="MDMPI_C-term_domain"/>
</dbReference>
<accession>A0ABW1CXP6</accession>
<dbReference type="Pfam" id="PF07398">
    <property type="entry name" value="MDMPI_C"/>
    <property type="match status" value="1"/>
</dbReference>
<dbReference type="Proteomes" id="UP001596058">
    <property type="component" value="Unassembled WGS sequence"/>
</dbReference>
<dbReference type="NCBIfam" id="TIGR03083">
    <property type="entry name" value="maleylpyruvate isomerase family mycothiol-dependent enzyme"/>
    <property type="match status" value="1"/>
</dbReference>
<dbReference type="Gene3D" id="1.20.120.450">
    <property type="entry name" value="dinb family like domain"/>
    <property type="match status" value="1"/>
</dbReference>
<reference evidence="4" key="1">
    <citation type="journal article" date="2019" name="Int. J. Syst. Evol. Microbiol.">
        <title>The Global Catalogue of Microorganisms (GCM) 10K type strain sequencing project: providing services to taxonomists for standard genome sequencing and annotation.</title>
        <authorList>
            <consortium name="The Broad Institute Genomics Platform"/>
            <consortium name="The Broad Institute Genome Sequencing Center for Infectious Disease"/>
            <person name="Wu L."/>
            <person name="Ma J."/>
        </authorList>
    </citation>
    <scope>NUCLEOTIDE SEQUENCE [LARGE SCALE GENOMIC DNA]</scope>
    <source>
        <strain evidence="4">CCUG 53903</strain>
    </source>
</reference>
<keyword evidence="3" id="KW-0413">Isomerase</keyword>
<evidence type="ECO:0000259" key="2">
    <source>
        <dbReference type="Pfam" id="PF11716"/>
    </source>
</evidence>
<sequence length="275" mass="30229">MEVEHGGAMEVEHGGAMELVAHFRREVRAFQEAARQVGDAPLIPSCPGWSMSDLVLHLGGVHRSVNAIVRDRLDGPPDLAVLARTELPPDTAGWPSPDGAPTMGPVPPTLLDWFDEGADRLEALFMARAPEEAVWTWSREQTVGFWLRMQTIEAAVHRWDAENALGAAHPISEEVATDAVTQTFEVMAPARRSWTRAPEGVGERFRFVRTDGPGEWLVHFDGPHVRLGDGDAALELSGTASDLMLFLWHRIPADGLNIQGDKALLDRYFVLVPPV</sequence>
<dbReference type="GO" id="GO:0016853">
    <property type="term" value="F:isomerase activity"/>
    <property type="evidence" value="ECO:0007669"/>
    <property type="project" value="UniProtKB-KW"/>
</dbReference>
<dbReference type="Pfam" id="PF11716">
    <property type="entry name" value="MDMPI_N"/>
    <property type="match status" value="1"/>
</dbReference>
<dbReference type="SUPFAM" id="SSF109854">
    <property type="entry name" value="DinB/YfiT-like putative metalloenzymes"/>
    <property type="match status" value="1"/>
</dbReference>
<dbReference type="PANTHER" id="PTHR40758">
    <property type="entry name" value="CONSERVED PROTEIN"/>
    <property type="match status" value="1"/>
</dbReference>
<evidence type="ECO:0000313" key="4">
    <source>
        <dbReference type="Proteomes" id="UP001596058"/>
    </source>
</evidence>
<organism evidence="3 4">
    <name type="scientific">Nonomuraea insulae</name>
    <dbReference type="NCBI Taxonomy" id="1616787"/>
    <lineage>
        <taxon>Bacteria</taxon>
        <taxon>Bacillati</taxon>
        <taxon>Actinomycetota</taxon>
        <taxon>Actinomycetes</taxon>
        <taxon>Streptosporangiales</taxon>
        <taxon>Streptosporangiaceae</taxon>
        <taxon>Nonomuraea</taxon>
    </lineage>
</organism>